<keyword evidence="13" id="KW-1185">Reference proteome</keyword>
<dbReference type="PANTHER" id="PTHR23037">
    <property type="entry name" value="CYTOKINE RECEPTOR"/>
    <property type="match status" value="1"/>
</dbReference>
<evidence type="ECO:0000259" key="11">
    <source>
        <dbReference type="Pfam" id="PF09240"/>
    </source>
</evidence>
<evidence type="ECO:0000256" key="8">
    <source>
        <dbReference type="ARBA" id="ARBA00023180"/>
    </source>
</evidence>
<keyword evidence="3 10" id="KW-0732">Signal</keyword>
<dbReference type="EMBL" id="JAAWVN010024413">
    <property type="protein sequence ID" value="MBN3294011.1"/>
    <property type="molecule type" value="Genomic_DNA"/>
</dbReference>
<feature type="non-terminal residue" evidence="12">
    <location>
        <position position="317"/>
    </location>
</feature>
<keyword evidence="2 9" id="KW-0812">Transmembrane</keyword>
<gene>
    <name evidence="12" type="primary">Il5ra</name>
    <name evidence="12" type="ORF">GTO92_0019515</name>
</gene>
<evidence type="ECO:0000256" key="4">
    <source>
        <dbReference type="ARBA" id="ARBA00022989"/>
    </source>
</evidence>
<keyword evidence="5 9" id="KW-0472">Membrane</keyword>
<dbReference type="PANTHER" id="PTHR23037:SF28">
    <property type="entry name" value="ERYTHROPOIETIN RECEPTOR"/>
    <property type="match status" value="1"/>
</dbReference>
<sequence length="317" mass="35427">MAGVIEAPNCEHQGTPMMARIVLLVAVLWLSTLRACSAHQGRDQITIRNLGCLVYALTSMNCSWTTDRNVSGATNFTVQLRTGNSDFCCVQVKRAEDSFFCHFPRVTFQGRDVQVNVGGSSDSFTIKEERTAYEVLAILKPSPPCHVQAVKRKKNIEITWQEPLVEYGIQQFMDYEIWSSYGYLTTVSSPKNLSLVIPVEDLKLPVAFRLLTRGNEEYPSSGHPSEWSQWTAMIYSEEAESEKWKLWGIGVGLTLALVVCLTVIVLCVRFAVMDKMFPPIPDPKDKLKALLETPNDPSSAWLMSVANEAEAKVVVVQ</sequence>
<reference evidence="12" key="1">
    <citation type="journal article" date="2021" name="Cell">
        <title>Tracing the genetic footprints of vertebrate landing in non-teleost ray-finned fishes.</title>
        <authorList>
            <person name="Bi X."/>
            <person name="Wang K."/>
            <person name="Yang L."/>
            <person name="Pan H."/>
            <person name="Jiang H."/>
            <person name="Wei Q."/>
            <person name="Fang M."/>
            <person name="Yu H."/>
            <person name="Zhu C."/>
            <person name="Cai Y."/>
            <person name="He Y."/>
            <person name="Gan X."/>
            <person name="Zeng H."/>
            <person name="Yu D."/>
            <person name="Zhu Y."/>
            <person name="Jiang H."/>
            <person name="Qiu Q."/>
            <person name="Yang H."/>
            <person name="Zhang Y.E."/>
            <person name="Wang W."/>
            <person name="Zhu M."/>
            <person name="He S."/>
            <person name="Zhang G."/>
        </authorList>
    </citation>
    <scope>NUCLEOTIDE SEQUENCE</scope>
    <source>
        <strain evidence="12">Bchr_001</strain>
    </source>
</reference>
<evidence type="ECO:0000313" key="12">
    <source>
        <dbReference type="EMBL" id="MBN3294011.1"/>
    </source>
</evidence>
<dbReference type="InterPro" id="IPR015321">
    <property type="entry name" value="TypeI_recpt_CBD"/>
</dbReference>
<feature type="chain" id="PRO_5047447286" evidence="10">
    <location>
        <begin position="39"/>
        <end position="317"/>
    </location>
</feature>
<comment type="subcellular location">
    <subcellularLocation>
        <location evidence="1">Membrane</location>
        <topology evidence="1">Single-pass type I membrane protein</topology>
    </subcellularLocation>
</comment>
<dbReference type="SUPFAM" id="SSF49265">
    <property type="entry name" value="Fibronectin type III"/>
    <property type="match status" value="1"/>
</dbReference>
<dbReference type="InterPro" id="IPR013783">
    <property type="entry name" value="Ig-like_fold"/>
</dbReference>
<keyword evidence="6" id="KW-1015">Disulfide bond</keyword>
<accession>A0ABS2Z689</accession>
<feature type="non-terminal residue" evidence="12">
    <location>
        <position position="1"/>
    </location>
</feature>
<organism evidence="12 13">
    <name type="scientific">Polypterus senegalus</name>
    <name type="common">Senegal bichir</name>
    <dbReference type="NCBI Taxonomy" id="55291"/>
    <lineage>
        <taxon>Eukaryota</taxon>
        <taxon>Metazoa</taxon>
        <taxon>Chordata</taxon>
        <taxon>Craniata</taxon>
        <taxon>Vertebrata</taxon>
        <taxon>Euteleostomi</taxon>
        <taxon>Actinopterygii</taxon>
        <taxon>Polypteriformes</taxon>
        <taxon>Polypteridae</taxon>
        <taxon>Polypterus</taxon>
    </lineage>
</organism>
<proteinExistence type="predicted"/>
<evidence type="ECO:0000256" key="10">
    <source>
        <dbReference type="SAM" id="SignalP"/>
    </source>
</evidence>
<evidence type="ECO:0000256" key="6">
    <source>
        <dbReference type="ARBA" id="ARBA00023157"/>
    </source>
</evidence>
<evidence type="ECO:0000256" key="5">
    <source>
        <dbReference type="ARBA" id="ARBA00023136"/>
    </source>
</evidence>
<dbReference type="InterPro" id="IPR036116">
    <property type="entry name" value="FN3_sf"/>
</dbReference>
<dbReference type="Gene3D" id="2.60.40.10">
    <property type="entry name" value="Immunoglobulins"/>
    <property type="match status" value="1"/>
</dbReference>
<evidence type="ECO:0000256" key="9">
    <source>
        <dbReference type="SAM" id="Phobius"/>
    </source>
</evidence>
<evidence type="ECO:0000256" key="1">
    <source>
        <dbReference type="ARBA" id="ARBA00004479"/>
    </source>
</evidence>
<evidence type="ECO:0000256" key="7">
    <source>
        <dbReference type="ARBA" id="ARBA00023170"/>
    </source>
</evidence>
<feature type="signal peptide" evidence="10">
    <location>
        <begin position="1"/>
        <end position="38"/>
    </location>
</feature>
<dbReference type="Proteomes" id="UP001166052">
    <property type="component" value="Unassembled WGS sequence"/>
</dbReference>
<name>A0ABS2Z689_POLSE</name>
<evidence type="ECO:0000256" key="3">
    <source>
        <dbReference type="ARBA" id="ARBA00022729"/>
    </source>
</evidence>
<feature type="transmembrane region" description="Helical" evidence="9">
    <location>
        <begin position="246"/>
        <end position="272"/>
    </location>
</feature>
<evidence type="ECO:0000256" key="2">
    <source>
        <dbReference type="ARBA" id="ARBA00022692"/>
    </source>
</evidence>
<evidence type="ECO:0000313" key="13">
    <source>
        <dbReference type="Proteomes" id="UP001166052"/>
    </source>
</evidence>
<keyword evidence="8" id="KW-0325">Glycoprotein</keyword>
<keyword evidence="7" id="KW-0675">Receptor</keyword>
<comment type="caution">
    <text evidence="12">The sequence shown here is derived from an EMBL/GenBank/DDBJ whole genome shotgun (WGS) entry which is preliminary data.</text>
</comment>
<dbReference type="Pfam" id="PF09240">
    <property type="entry name" value="IL6Ra-bind"/>
    <property type="match status" value="1"/>
</dbReference>
<protein>
    <submittedName>
        <fullName evidence="12">IL5RA protein</fullName>
    </submittedName>
</protein>
<feature type="domain" description="Type I cytokine receptor cytokine-binding" evidence="11">
    <location>
        <begin position="49"/>
        <end position="132"/>
    </location>
</feature>
<keyword evidence="4 9" id="KW-1133">Transmembrane helix</keyword>